<proteinExistence type="predicted"/>
<name>A0A4P9WK97_9FUNG</name>
<organism evidence="2 3">
    <name type="scientific">Blyttiomyces helicus</name>
    <dbReference type="NCBI Taxonomy" id="388810"/>
    <lineage>
        <taxon>Eukaryota</taxon>
        <taxon>Fungi</taxon>
        <taxon>Fungi incertae sedis</taxon>
        <taxon>Chytridiomycota</taxon>
        <taxon>Chytridiomycota incertae sedis</taxon>
        <taxon>Chytridiomycetes</taxon>
        <taxon>Chytridiomycetes incertae sedis</taxon>
        <taxon>Blyttiomyces</taxon>
    </lineage>
</organism>
<keyword evidence="3" id="KW-1185">Reference proteome</keyword>
<evidence type="ECO:0000313" key="3">
    <source>
        <dbReference type="Proteomes" id="UP000269721"/>
    </source>
</evidence>
<keyword evidence="1" id="KW-0812">Transmembrane</keyword>
<sequence length="152" mass="15443">MVVVAAAMLVGVLVDVDITVVAVLVGAVLDGMLLVTAAGLAVVATLAANLIAAQVAPSLSPSRSLLSQNITRSMSVVCCMGADMVLQMVHQELLPCTEVGNEAATSGPGTAEDTRVVTCGGNGDEGRKGGQGGKVNVEWQRMNKGVHQAFGR</sequence>
<dbReference type="AlphaFoldDB" id="A0A4P9WK97"/>
<keyword evidence="1" id="KW-1133">Transmembrane helix</keyword>
<feature type="transmembrane region" description="Helical" evidence="1">
    <location>
        <begin position="32"/>
        <end position="53"/>
    </location>
</feature>
<evidence type="ECO:0000256" key="1">
    <source>
        <dbReference type="SAM" id="Phobius"/>
    </source>
</evidence>
<accession>A0A4P9WK97</accession>
<gene>
    <name evidence="2" type="ORF">BDK51DRAFT_42075</name>
</gene>
<reference evidence="3" key="1">
    <citation type="journal article" date="2018" name="Nat. Microbiol.">
        <title>Leveraging single-cell genomics to expand the fungal tree of life.</title>
        <authorList>
            <person name="Ahrendt S.R."/>
            <person name="Quandt C.A."/>
            <person name="Ciobanu D."/>
            <person name="Clum A."/>
            <person name="Salamov A."/>
            <person name="Andreopoulos B."/>
            <person name="Cheng J.F."/>
            <person name="Woyke T."/>
            <person name="Pelin A."/>
            <person name="Henrissat B."/>
            <person name="Reynolds N.K."/>
            <person name="Benny G.L."/>
            <person name="Smith M.E."/>
            <person name="James T.Y."/>
            <person name="Grigoriev I.V."/>
        </authorList>
    </citation>
    <scope>NUCLEOTIDE SEQUENCE [LARGE SCALE GENOMIC DNA]</scope>
</reference>
<dbReference type="Proteomes" id="UP000269721">
    <property type="component" value="Unassembled WGS sequence"/>
</dbReference>
<keyword evidence="1" id="KW-0472">Membrane</keyword>
<protein>
    <submittedName>
        <fullName evidence="2">Uncharacterized protein</fullName>
    </submittedName>
</protein>
<dbReference type="EMBL" id="KZ994320">
    <property type="protein sequence ID" value="RKO93234.1"/>
    <property type="molecule type" value="Genomic_DNA"/>
</dbReference>
<evidence type="ECO:0000313" key="2">
    <source>
        <dbReference type="EMBL" id="RKO93234.1"/>
    </source>
</evidence>